<evidence type="ECO:0000256" key="3">
    <source>
        <dbReference type="ARBA" id="ARBA00023163"/>
    </source>
</evidence>
<comment type="caution">
    <text evidence="5">The sequence shown here is derived from an EMBL/GenBank/DDBJ whole genome shotgun (WGS) entry which is preliminary data.</text>
</comment>
<dbReference type="SUPFAM" id="SSF47413">
    <property type="entry name" value="lambda repressor-like DNA-binding domains"/>
    <property type="match status" value="1"/>
</dbReference>
<dbReference type="Pfam" id="PF00356">
    <property type="entry name" value="LacI"/>
    <property type="match status" value="1"/>
</dbReference>
<evidence type="ECO:0000256" key="1">
    <source>
        <dbReference type="ARBA" id="ARBA00023015"/>
    </source>
</evidence>
<dbReference type="Pfam" id="PF13377">
    <property type="entry name" value="Peripla_BP_3"/>
    <property type="match status" value="1"/>
</dbReference>
<dbReference type="SMART" id="SM00354">
    <property type="entry name" value="HTH_LACI"/>
    <property type="match status" value="1"/>
</dbReference>
<dbReference type="InterPro" id="IPR028082">
    <property type="entry name" value="Peripla_BP_I"/>
</dbReference>
<dbReference type="Gene3D" id="3.40.50.2300">
    <property type="match status" value="2"/>
</dbReference>
<organism evidence="5 6">
    <name type="scientific">Ferrimicrobium acidiphilum DSM 19497</name>
    <dbReference type="NCBI Taxonomy" id="1121877"/>
    <lineage>
        <taxon>Bacteria</taxon>
        <taxon>Bacillati</taxon>
        <taxon>Actinomycetota</taxon>
        <taxon>Acidimicrobiia</taxon>
        <taxon>Acidimicrobiales</taxon>
        <taxon>Acidimicrobiaceae</taxon>
        <taxon>Ferrimicrobium</taxon>
    </lineage>
</organism>
<evidence type="ECO:0000259" key="4">
    <source>
        <dbReference type="PROSITE" id="PS50932"/>
    </source>
</evidence>
<feature type="domain" description="HTH lacI-type" evidence="4">
    <location>
        <begin position="10"/>
        <end position="68"/>
    </location>
</feature>
<dbReference type="OrthoDB" id="37081at2"/>
<evidence type="ECO:0000313" key="5">
    <source>
        <dbReference type="EMBL" id="KJE77259.1"/>
    </source>
</evidence>
<dbReference type="CDD" id="cd06267">
    <property type="entry name" value="PBP1_LacI_sugar_binding-like"/>
    <property type="match status" value="1"/>
</dbReference>
<dbReference type="Proteomes" id="UP000032336">
    <property type="component" value="Unassembled WGS sequence"/>
</dbReference>
<dbReference type="GO" id="GO:0000976">
    <property type="term" value="F:transcription cis-regulatory region binding"/>
    <property type="evidence" value="ECO:0007669"/>
    <property type="project" value="TreeGrafter"/>
</dbReference>
<dbReference type="InterPro" id="IPR046335">
    <property type="entry name" value="LacI/GalR-like_sensor"/>
</dbReference>
<keyword evidence="3" id="KW-0804">Transcription</keyword>
<dbReference type="EMBL" id="JXUW01000006">
    <property type="protein sequence ID" value="KJE77259.1"/>
    <property type="molecule type" value="Genomic_DNA"/>
</dbReference>
<keyword evidence="6" id="KW-1185">Reference proteome</keyword>
<dbReference type="CDD" id="cd01392">
    <property type="entry name" value="HTH_LacI"/>
    <property type="match status" value="1"/>
</dbReference>
<keyword evidence="2" id="KW-0238">DNA-binding</keyword>
<dbReference type="AlphaFoldDB" id="A0A0D8FWG8"/>
<protein>
    <submittedName>
        <fullName evidence="5">Ribose operon repressor</fullName>
    </submittedName>
</protein>
<gene>
    <name evidence="5" type="primary">rbsR</name>
    <name evidence="5" type="ORF">FEAC_09710</name>
</gene>
<dbReference type="InterPro" id="IPR010982">
    <property type="entry name" value="Lambda_DNA-bd_dom_sf"/>
</dbReference>
<dbReference type="Gene3D" id="1.10.260.40">
    <property type="entry name" value="lambda repressor-like DNA-binding domains"/>
    <property type="match status" value="1"/>
</dbReference>
<dbReference type="PANTHER" id="PTHR30146">
    <property type="entry name" value="LACI-RELATED TRANSCRIPTIONAL REPRESSOR"/>
    <property type="match status" value="1"/>
</dbReference>
<dbReference type="GeneID" id="78372235"/>
<dbReference type="RefSeq" id="WP_035392564.1">
    <property type="nucleotide sequence ID" value="NZ_JXUW01000006.1"/>
</dbReference>
<proteinExistence type="predicted"/>
<dbReference type="PANTHER" id="PTHR30146:SF138">
    <property type="entry name" value="TRANSCRIPTIONAL REGULATORY PROTEIN"/>
    <property type="match status" value="1"/>
</dbReference>
<reference evidence="5 6" key="1">
    <citation type="submission" date="2015-01" db="EMBL/GenBank/DDBJ databases">
        <title>Draft genome of the acidophilic iron oxidizer Ferrimicrobium acidiphilum strain T23.</title>
        <authorList>
            <person name="Poehlein A."/>
            <person name="Eisen S."/>
            <person name="Schloemann M."/>
            <person name="Johnson B.D."/>
            <person name="Daniel R."/>
            <person name="Muehling M."/>
        </authorList>
    </citation>
    <scope>NUCLEOTIDE SEQUENCE [LARGE SCALE GENOMIC DNA]</scope>
    <source>
        <strain evidence="5 6">T23</strain>
    </source>
</reference>
<dbReference type="STRING" id="1121877.FEAC_09710"/>
<dbReference type="eggNOG" id="COG1609">
    <property type="taxonomic scope" value="Bacteria"/>
</dbReference>
<keyword evidence="1" id="KW-0805">Transcription regulation</keyword>
<evidence type="ECO:0000256" key="2">
    <source>
        <dbReference type="ARBA" id="ARBA00023125"/>
    </source>
</evidence>
<dbReference type="SUPFAM" id="SSF53822">
    <property type="entry name" value="Periplasmic binding protein-like I"/>
    <property type="match status" value="1"/>
</dbReference>
<dbReference type="PATRIC" id="fig|1121877.4.peg.1055"/>
<dbReference type="GO" id="GO:0003700">
    <property type="term" value="F:DNA-binding transcription factor activity"/>
    <property type="evidence" value="ECO:0007669"/>
    <property type="project" value="TreeGrafter"/>
</dbReference>
<dbReference type="PROSITE" id="PS50932">
    <property type="entry name" value="HTH_LACI_2"/>
    <property type="match status" value="1"/>
</dbReference>
<name>A0A0D8FWG8_9ACTN</name>
<dbReference type="InterPro" id="IPR000843">
    <property type="entry name" value="HTH_LacI"/>
</dbReference>
<evidence type="ECO:0000313" key="6">
    <source>
        <dbReference type="Proteomes" id="UP000032336"/>
    </source>
</evidence>
<sequence>MTNTQRAKRATIRDVARVAGVHPSTVSRALGSDRQARALVNAETRARILKIAEDLNFRPDIAARTLKTGQSHTVGVLLPDLTNPLFPPIVRGLEDRFAEDGFVVLLGNTDDDASRGELVLEGLLSRGVDALVVATARRSGSQFLELSRQGLPIVLINRVFDDQLVPSVATDEVAGIRMAVRHVHSLGHHRIAHLAGPQDLSTGRNRYRGYLAEMDSLGLDVEESMVCIANLYSPEEGRRCAVELLDATGARPTAIVAANDMLAIGCYQALHALGLRCPEDVAIVGFNDAPFSDLLSPPLTSIRFPHYQVGQQAAQLVLERIADPTAPIKVIFLPPELVVRGSTCSRVQG</sequence>
<accession>A0A0D8FWG8</accession>